<feature type="region of interest" description="Disordered" evidence="1">
    <location>
        <begin position="576"/>
        <end position="600"/>
    </location>
</feature>
<dbReference type="AlphaFoldDB" id="A0A7J6LD80"/>
<feature type="compositionally biased region" description="Basic and acidic residues" evidence="1">
    <location>
        <begin position="398"/>
        <end position="410"/>
    </location>
</feature>
<gene>
    <name evidence="2" type="ORF">FOL47_008622</name>
</gene>
<feature type="compositionally biased region" description="Polar residues" evidence="1">
    <location>
        <begin position="266"/>
        <end position="280"/>
    </location>
</feature>
<accession>A0A7J6LD80</accession>
<organism evidence="2 3">
    <name type="scientific">Perkinsus chesapeaki</name>
    <name type="common">Clam parasite</name>
    <name type="synonym">Perkinsus andrewsi</name>
    <dbReference type="NCBI Taxonomy" id="330153"/>
    <lineage>
        <taxon>Eukaryota</taxon>
        <taxon>Sar</taxon>
        <taxon>Alveolata</taxon>
        <taxon>Perkinsozoa</taxon>
        <taxon>Perkinsea</taxon>
        <taxon>Perkinsida</taxon>
        <taxon>Perkinsidae</taxon>
        <taxon>Perkinsus</taxon>
    </lineage>
</organism>
<evidence type="ECO:0000313" key="2">
    <source>
        <dbReference type="EMBL" id="KAF4657061.1"/>
    </source>
</evidence>
<evidence type="ECO:0000256" key="1">
    <source>
        <dbReference type="SAM" id="MobiDB-lite"/>
    </source>
</evidence>
<keyword evidence="3" id="KW-1185">Reference proteome</keyword>
<dbReference type="Proteomes" id="UP000591131">
    <property type="component" value="Unassembled WGS sequence"/>
</dbReference>
<feature type="compositionally biased region" description="Basic and acidic residues" evidence="1">
    <location>
        <begin position="303"/>
        <end position="317"/>
    </location>
</feature>
<protein>
    <submittedName>
        <fullName evidence="2">Uncharacterized protein</fullName>
    </submittedName>
</protein>
<proteinExistence type="predicted"/>
<feature type="region of interest" description="Disordered" evidence="1">
    <location>
        <begin position="1"/>
        <end position="43"/>
    </location>
</feature>
<feature type="compositionally biased region" description="Polar residues" evidence="1">
    <location>
        <begin position="318"/>
        <end position="331"/>
    </location>
</feature>
<evidence type="ECO:0000313" key="3">
    <source>
        <dbReference type="Proteomes" id="UP000591131"/>
    </source>
</evidence>
<comment type="caution">
    <text evidence="2">The sequence shown here is derived from an EMBL/GenBank/DDBJ whole genome shotgun (WGS) entry which is preliminary data.</text>
</comment>
<feature type="compositionally biased region" description="Acidic residues" evidence="1">
    <location>
        <begin position="449"/>
        <end position="467"/>
    </location>
</feature>
<feature type="region of interest" description="Disordered" evidence="1">
    <location>
        <begin position="251"/>
        <end position="410"/>
    </location>
</feature>
<dbReference type="EMBL" id="JAAPAO010000562">
    <property type="protein sequence ID" value="KAF4657061.1"/>
    <property type="molecule type" value="Genomic_DNA"/>
</dbReference>
<feature type="region of interest" description="Disordered" evidence="1">
    <location>
        <begin position="440"/>
        <end position="474"/>
    </location>
</feature>
<name>A0A7J6LD80_PERCH</name>
<reference evidence="2 3" key="1">
    <citation type="submission" date="2020-04" db="EMBL/GenBank/DDBJ databases">
        <title>Perkinsus chesapeaki whole genome sequence.</title>
        <authorList>
            <person name="Bogema D.R."/>
        </authorList>
    </citation>
    <scope>NUCLEOTIDE SEQUENCE [LARGE SCALE GENOMIC DNA]</scope>
    <source>
        <strain evidence="2">ATCC PRA-425</strain>
    </source>
</reference>
<feature type="non-terminal residue" evidence="2">
    <location>
        <position position="936"/>
    </location>
</feature>
<feature type="compositionally biased region" description="Polar residues" evidence="1">
    <location>
        <begin position="194"/>
        <end position="205"/>
    </location>
</feature>
<feature type="compositionally biased region" description="Basic and acidic residues" evidence="1">
    <location>
        <begin position="251"/>
        <end position="264"/>
    </location>
</feature>
<feature type="compositionally biased region" description="Basic and acidic residues" evidence="1">
    <location>
        <begin position="206"/>
        <end position="217"/>
    </location>
</feature>
<sequence length="936" mass="102215">MGISPSKLRRKKLANRRPVMDDVTTPRTSSMDTPRSERRLSSPNVAQFGALESLLHEDAAVMEAEALRFLDRKDDLHALNVKEAGKAKGKTLRKLRETYASSAAQELAKMVGDGDARSEFRIGGVASSRVMGAIFVRFLPKLLEEREAGDLVRSPNHLPLGLLFASEEELGGRMRRRGSVMVKPEKGNGEEMANESTVASSTRTVGRQERAEDLFADRSTDRAEDLFADRSTDRAEDLFADRSTDRAEDLFADRSTDRAEDLFADRSSNVSVSDEPSPQSKGRGDRAADLFDDQPYVLTAPVEDTHCEDFPAKDISRKMQQSPSTVSTQHSGSEEENLPSAKDTPVKRAASPGARSVKPGNGALILPPLTSFLGRMSQSRELMPTERPPAPPIGGGGRAEDLFGDRKGDPFARQMSVKFGADDSDTSSDTSEQLRALLAHREQTRPESGDSDSCWEEEEETTDESEEERPRPKIVRVPSSRTAAAGSVPGMFLSTEGFAESLKQVLVNSSPTRLSLMALRELEAAVRNRGESFGKCLSTGQKDLAHWRFELAIELRRSLRGDYANNHPGIIFHNVRRSSSSSSSSADHSEEAGEGDSVDPGAATLKVLKDACATEGEFKLLVGEPVKLDARLSTADCFWGLVGCLSPRETTSSTSIGMSMLEMVKNSGSQDSLSVDVYRDAWEEIWKPSGVGVWMLGAEPEVAKAMFASLSLLCYKRIQKYNQGISFTGDHTVERLREPLLLWDALAGYSPKATLVWQGKEVWYSDKQKEMLGGKFKGNPWITRVALAHRSAAMHRTAAALFYWAGDIRAAAYDCLLRGAGDWQLALLTARGDPPTFKMCLDAILEQECSGRRGGHQFDQANFDPWLVASLLLVSADSAMKSLACSVLTCPENGRLAVLKSLGVDPDSASGSIFPESFGGLMSCEVSPGLMEAFRV</sequence>
<feature type="region of interest" description="Disordered" evidence="1">
    <location>
        <begin position="177"/>
        <end position="217"/>
    </location>
</feature>